<sequence>LNEETLTVSSFSKVVLEQLAIKYLKTMEWSSCLQYQLYIHRMELRRRRRREDILHATKAAITNQLILHQHEKDKDLEDILQVTKADQLIFHLPEQDEAAEVEDIKQKHHSGPEDILPETKAPVTDQLTFYPLEPKKSIQCEST</sequence>
<organism evidence="2">
    <name type="scientific">Bactrocera dorsalis</name>
    <name type="common">Oriental fruit fly</name>
    <name type="synonym">Dacus dorsalis</name>
    <dbReference type="NCBI Taxonomy" id="27457"/>
    <lineage>
        <taxon>Eukaryota</taxon>
        <taxon>Metazoa</taxon>
        <taxon>Ecdysozoa</taxon>
        <taxon>Arthropoda</taxon>
        <taxon>Hexapoda</taxon>
        <taxon>Insecta</taxon>
        <taxon>Pterygota</taxon>
        <taxon>Neoptera</taxon>
        <taxon>Endopterygota</taxon>
        <taxon>Diptera</taxon>
        <taxon>Brachycera</taxon>
        <taxon>Muscomorpha</taxon>
        <taxon>Tephritoidea</taxon>
        <taxon>Tephritidae</taxon>
        <taxon>Bactrocera</taxon>
        <taxon>Bactrocera</taxon>
    </lineage>
</organism>
<dbReference type="EMBL" id="GAKP01002756">
    <property type="protein sequence ID" value="JAC56196.1"/>
    <property type="molecule type" value="Transcribed_RNA"/>
</dbReference>
<evidence type="ECO:0000313" key="2">
    <source>
        <dbReference type="EMBL" id="JAC56196.1"/>
    </source>
</evidence>
<evidence type="ECO:0000256" key="1">
    <source>
        <dbReference type="SAM" id="MobiDB-lite"/>
    </source>
</evidence>
<feature type="non-terminal residue" evidence="2">
    <location>
        <position position="143"/>
    </location>
</feature>
<dbReference type="InterPro" id="IPR007970">
    <property type="entry name" value="DUF733"/>
</dbReference>
<accession>A0A034WKY0</accession>
<feature type="non-terminal residue" evidence="2">
    <location>
        <position position="1"/>
    </location>
</feature>
<name>A0A034WKY0_BACDO</name>
<dbReference type="Pfam" id="PF05306">
    <property type="entry name" value="DUF733"/>
    <property type="match status" value="1"/>
</dbReference>
<protein>
    <submittedName>
        <fullName evidence="2">Uncharacterized protein</fullName>
    </submittedName>
</protein>
<feature type="region of interest" description="Disordered" evidence="1">
    <location>
        <begin position="100"/>
        <end position="122"/>
    </location>
</feature>
<dbReference type="AlphaFoldDB" id="A0A034WKY0"/>
<proteinExistence type="predicted"/>
<reference evidence="2" key="1">
    <citation type="journal article" date="2014" name="BMC Genomics">
        <title>Characterizing the developmental transcriptome of the oriental fruit fly, Bactrocera dorsalis (Diptera: Tephritidae) through comparative genomic analysis with Drosophila melanogaster utilizing modENCODE datasets.</title>
        <authorList>
            <person name="Geib S.M."/>
            <person name="Calla B."/>
            <person name="Hall B."/>
            <person name="Hou S."/>
            <person name="Manoukis N.C."/>
        </authorList>
    </citation>
    <scope>NUCLEOTIDE SEQUENCE</scope>
    <source>
        <strain evidence="2">Punador</strain>
    </source>
</reference>